<feature type="compositionally biased region" description="Basic and acidic residues" evidence="1">
    <location>
        <begin position="81"/>
        <end position="90"/>
    </location>
</feature>
<reference evidence="2" key="1">
    <citation type="journal article" date="2021" name="ISME J.">
        <title>Fine-scale metabolic discontinuity in a stratified prokaryote microbiome of a Red Sea deep halocline.</title>
        <authorList>
            <person name="Michoud G."/>
            <person name="Ngugi D.K."/>
            <person name="Barozzi A."/>
            <person name="Merlino G."/>
            <person name="Calleja M.L."/>
            <person name="Delgado-Huertas A."/>
            <person name="Moran X.A.G."/>
            <person name="Daffonchio D."/>
        </authorList>
    </citation>
    <scope>NUCLEOTIDE SEQUENCE</scope>
    <source>
        <strain evidence="2">SuakinDeep_MAG55_1</strain>
    </source>
</reference>
<feature type="compositionally biased region" description="Basic residues" evidence="1">
    <location>
        <begin position="9"/>
        <end position="19"/>
    </location>
</feature>
<dbReference type="Proteomes" id="UP000722750">
    <property type="component" value="Unassembled WGS sequence"/>
</dbReference>
<accession>A0A941W1E6</accession>
<feature type="region of interest" description="Disordered" evidence="1">
    <location>
        <begin position="68"/>
        <end position="90"/>
    </location>
</feature>
<name>A0A941W1E6_9BACT</name>
<dbReference type="AlphaFoldDB" id="A0A941W1E6"/>
<proteinExistence type="predicted"/>
<evidence type="ECO:0000313" key="3">
    <source>
        <dbReference type="Proteomes" id="UP000722750"/>
    </source>
</evidence>
<evidence type="ECO:0000256" key="1">
    <source>
        <dbReference type="SAM" id="MobiDB-lite"/>
    </source>
</evidence>
<gene>
    <name evidence="2" type="ORF">MAG551_00922</name>
</gene>
<protein>
    <submittedName>
        <fullName evidence="2">Uncharacterized protein</fullName>
    </submittedName>
</protein>
<organism evidence="2 3">
    <name type="scientific">Candidatus Scalindua arabica</name>
    <dbReference type="NCBI Taxonomy" id="1127984"/>
    <lineage>
        <taxon>Bacteria</taxon>
        <taxon>Pseudomonadati</taxon>
        <taxon>Planctomycetota</taxon>
        <taxon>Candidatus Brocadiia</taxon>
        <taxon>Candidatus Brocadiales</taxon>
        <taxon>Candidatus Scalinduaceae</taxon>
        <taxon>Candidatus Scalindua</taxon>
    </lineage>
</organism>
<dbReference type="EMBL" id="JAANXD010000040">
    <property type="protein sequence ID" value="MBS1257869.1"/>
    <property type="molecule type" value="Genomic_DNA"/>
</dbReference>
<feature type="region of interest" description="Disordered" evidence="1">
    <location>
        <begin position="1"/>
        <end position="28"/>
    </location>
</feature>
<evidence type="ECO:0000313" key="2">
    <source>
        <dbReference type="EMBL" id="MBS1257869.1"/>
    </source>
</evidence>
<sequence>MKDNTNHLKLNRKKMKSRGVPKGFSTTKSGLKKKRACLKCGKQFLSKGPYNRICDKCGLMNERVASSTYSVSDKSSSEPNSLEKRFYGLN</sequence>
<comment type="caution">
    <text evidence="2">The sequence shown here is derived from an EMBL/GenBank/DDBJ whole genome shotgun (WGS) entry which is preliminary data.</text>
</comment>